<evidence type="ECO:0000313" key="4">
    <source>
        <dbReference type="Proteomes" id="UP000075666"/>
    </source>
</evidence>
<reference evidence="2 4" key="1">
    <citation type="submission" date="2016-01" db="EMBL/GenBank/DDBJ databases">
        <title>Genome Sequences of Twelve Sporeforming Bacillus Species Isolated from Foods.</title>
        <authorList>
            <person name="Berendsen E.M."/>
            <person name="Wells-Bennik M.H."/>
            <person name="Krawcyk A.O."/>
            <person name="De Jong A."/>
            <person name="Holsappel S."/>
            <person name="Eijlander R.T."/>
            <person name="Kuipers O.P."/>
        </authorList>
    </citation>
    <scope>NUCLEOTIDE SEQUENCE [LARGE SCALE GENOMIC DNA]</scope>
    <source>
        <strain evidence="2 4">B4102</strain>
    </source>
</reference>
<dbReference type="KEGG" id="hspo:JGZ69_10100"/>
<proteinExistence type="predicted"/>
<organism evidence="2 4">
    <name type="scientific">Heyndrickxia sporothermodurans</name>
    <dbReference type="NCBI Taxonomy" id="46224"/>
    <lineage>
        <taxon>Bacteria</taxon>
        <taxon>Bacillati</taxon>
        <taxon>Bacillota</taxon>
        <taxon>Bacilli</taxon>
        <taxon>Bacillales</taxon>
        <taxon>Bacillaceae</taxon>
        <taxon>Heyndrickxia</taxon>
    </lineage>
</organism>
<protein>
    <submittedName>
        <fullName evidence="2">Uncharacterized protein</fullName>
    </submittedName>
</protein>
<evidence type="ECO:0000313" key="3">
    <source>
        <dbReference type="EMBL" id="QQX27077.1"/>
    </source>
</evidence>
<dbReference type="RefSeq" id="WP_165797711.1">
    <property type="nucleotide sequence ID" value="NZ_CP066701.1"/>
</dbReference>
<keyword evidence="1" id="KW-1133">Transmembrane helix</keyword>
<keyword evidence="1" id="KW-0472">Membrane</keyword>
<keyword evidence="4" id="KW-1185">Reference proteome</keyword>
<name>A0A150KLV6_9BACI</name>
<keyword evidence="1" id="KW-0812">Transmembrane</keyword>
<dbReference type="PATRIC" id="fig|46224.3.peg.357"/>
<feature type="transmembrane region" description="Helical" evidence="1">
    <location>
        <begin position="6"/>
        <end position="31"/>
    </location>
</feature>
<dbReference type="Proteomes" id="UP000595512">
    <property type="component" value="Chromosome"/>
</dbReference>
<accession>A0A150KLV6</accession>
<dbReference type="Proteomes" id="UP000075666">
    <property type="component" value="Unassembled WGS sequence"/>
</dbReference>
<dbReference type="EMBL" id="CP066701">
    <property type="protein sequence ID" value="QQX27077.1"/>
    <property type="molecule type" value="Genomic_DNA"/>
</dbReference>
<evidence type="ECO:0000313" key="2">
    <source>
        <dbReference type="EMBL" id="KYC94322.1"/>
    </source>
</evidence>
<reference evidence="3 5" key="2">
    <citation type="submission" date="2020-12" db="EMBL/GenBank/DDBJ databases">
        <title>Taxonomic evaluation of the Bacillus sporothermodurans group of bacteria based on whole genome sequences.</title>
        <authorList>
            <person name="Fiedler G."/>
            <person name="Herbstmann A.-D."/>
            <person name="Doll E."/>
            <person name="Wenning M."/>
            <person name="Brinks E."/>
            <person name="Kabisch J."/>
            <person name="Breitenwieser F."/>
            <person name="Lappann M."/>
            <person name="Boehnlein C."/>
            <person name="Franz C."/>
        </authorList>
    </citation>
    <scope>NUCLEOTIDE SEQUENCE [LARGE SCALE GENOMIC DNA]</scope>
    <source>
        <strain evidence="3 5">DSM 10599</strain>
    </source>
</reference>
<sequence length="56" mass="6793">MSWVSIFTSTLPLLAILFYVVPIVFVIWFLLRFIRLQQERNDILRSILKKLDQRNQ</sequence>
<evidence type="ECO:0000256" key="1">
    <source>
        <dbReference type="SAM" id="Phobius"/>
    </source>
</evidence>
<evidence type="ECO:0000313" key="5">
    <source>
        <dbReference type="Proteomes" id="UP000595512"/>
    </source>
</evidence>
<dbReference type="EMBL" id="LQYN01000102">
    <property type="protein sequence ID" value="KYC94322.1"/>
    <property type="molecule type" value="Genomic_DNA"/>
</dbReference>
<gene>
    <name evidence="2" type="ORF">B4102_3673</name>
    <name evidence="3" type="ORF">JGZ69_10100</name>
</gene>
<dbReference type="AlphaFoldDB" id="A0A150KLV6"/>
<dbReference type="GeneID" id="62500719"/>